<sequence length="71" mass="7564">MASICKGKSSWPELVGVYGDTAAATIMKENGNIVRAIVVLEGTGVPEDFRCNRVWVWVNGSGIVTQTPIIG</sequence>
<dbReference type="PRINTS" id="PR00292">
    <property type="entry name" value="POTATOINHBTR"/>
</dbReference>
<reference evidence="4" key="1">
    <citation type="submission" date="2022-03" db="EMBL/GenBank/DDBJ databases">
        <title>A functionally conserved STORR gene fusion in Papaver species that diverged 16.8 million years ago.</title>
        <authorList>
            <person name="Catania T."/>
        </authorList>
    </citation>
    <scope>NUCLEOTIDE SEQUENCE</scope>
    <source>
        <strain evidence="4">S-191538</strain>
    </source>
</reference>
<dbReference type="Proteomes" id="UP001177140">
    <property type="component" value="Unassembled WGS sequence"/>
</dbReference>
<dbReference type="GO" id="GO:0004867">
    <property type="term" value="F:serine-type endopeptidase inhibitor activity"/>
    <property type="evidence" value="ECO:0007669"/>
    <property type="project" value="UniProtKB-KW"/>
</dbReference>
<organism evidence="4 5">
    <name type="scientific">Papaver nudicaule</name>
    <name type="common">Iceland poppy</name>
    <dbReference type="NCBI Taxonomy" id="74823"/>
    <lineage>
        <taxon>Eukaryota</taxon>
        <taxon>Viridiplantae</taxon>
        <taxon>Streptophyta</taxon>
        <taxon>Embryophyta</taxon>
        <taxon>Tracheophyta</taxon>
        <taxon>Spermatophyta</taxon>
        <taxon>Magnoliopsida</taxon>
        <taxon>Ranunculales</taxon>
        <taxon>Papaveraceae</taxon>
        <taxon>Papaveroideae</taxon>
        <taxon>Papaver</taxon>
    </lineage>
</organism>
<evidence type="ECO:0000313" key="5">
    <source>
        <dbReference type="Proteomes" id="UP001177140"/>
    </source>
</evidence>
<dbReference type="Pfam" id="PF00280">
    <property type="entry name" value="potato_inhibit"/>
    <property type="match status" value="1"/>
</dbReference>
<dbReference type="AlphaFoldDB" id="A0AA41S777"/>
<evidence type="ECO:0000313" key="4">
    <source>
        <dbReference type="EMBL" id="MCL7027688.1"/>
    </source>
</evidence>
<dbReference type="InterPro" id="IPR000864">
    <property type="entry name" value="Prot_inh_pot1"/>
</dbReference>
<dbReference type="GO" id="GO:0009611">
    <property type="term" value="P:response to wounding"/>
    <property type="evidence" value="ECO:0007669"/>
    <property type="project" value="InterPro"/>
</dbReference>
<dbReference type="SUPFAM" id="SSF54654">
    <property type="entry name" value="CI-2 family of serine protease inhibitors"/>
    <property type="match status" value="1"/>
</dbReference>
<name>A0AA41S777_PAPNU</name>
<comment type="caution">
    <text evidence="4">The sequence shown here is derived from an EMBL/GenBank/DDBJ whole genome shotgun (WGS) entry which is preliminary data.</text>
</comment>
<evidence type="ECO:0000256" key="3">
    <source>
        <dbReference type="ARBA" id="ARBA00022900"/>
    </source>
</evidence>
<evidence type="ECO:0008006" key="6">
    <source>
        <dbReference type="Google" id="ProtNLM"/>
    </source>
</evidence>
<evidence type="ECO:0000256" key="2">
    <source>
        <dbReference type="ARBA" id="ARBA00022690"/>
    </source>
</evidence>
<comment type="similarity">
    <text evidence="1">Belongs to the protease inhibitor I13 (potato type I serine protease inhibitor) family.</text>
</comment>
<keyword evidence="5" id="KW-1185">Reference proteome</keyword>
<gene>
    <name evidence="4" type="ORF">MKW94_024816</name>
</gene>
<dbReference type="PANTHER" id="PTHR33091">
    <property type="entry name" value="PROTEIN, PUTATIVE, EXPRESSED-RELATED"/>
    <property type="match status" value="1"/>
</dbReference>
<keyword evidence="3" id="KW-0722">Serine protease inhibitor</keyword>
<dbReference type="Gene3D" id="3.30.10.10">
    <property type="entry name" value="Trypsin Inhibitor V, subunit A"/>
    <property type="match status" value="1"/>
</dbReference>
<protein>
    <recommendedName>
        <fullName evidence="6">Proteinase inhibitor</fullName>
    </recommendedName>
</protein>
<keyword evidence="2" id="KW-0646">Protease inhibitor</keyword>
<accession>A0AA41S777</accession>
<dbReference type="EMBL" id="JAJJMA010070995">
    <property type="protein sequence ID" value="MCL7027688.1"/>
    <property type="molecule type" value="Genomic_DNA"/>
</dbReference>
<evidence type="ECO:0000256" key="1">
    <source>
        <dbReference type="ARBA" id="ARBA00008210"/>
    </source>
</evidence>
<dbReference type="PANTHER" id="PTHR33091:SF73">
    <property type="entry name" value="INHIBITOR OF TRYPSIN AND HAGEMAN FACTOR-LIKE"/>
    <property type="match status" value="1"/>
</dbReference>
<dbReference type="InterPro" id="IPR036354">
    <property type="entry name" value="Prot_inh_pot1_sf"/>
</dbReference>
<proteinExistence type="inferred from homology"/>
<dbReference type="PROSITE" id="PS00285">
    <property type="entry name" value="POTATO_INHIBITOR"/>
    <property type="match status" value="1"/>
</dbReference>